<dbReference type="RefSeq" id="WP_209663762.1">
    <property type="nucleotide sequence ID" value="NZ_JAGGMS010000001.1"/>
</dbReference>
<dbReference type="PROSITE" id="PS01036">
    <property type="entry name" value="HSP70_3"/>
    <property type="match status" value="1"/>
</dbReference>
<dbReference type="PRINTS" id="PR00301">
    <property type="entry name" value="HEATSHOCK70"/>
</dbReference>
<evidence type="ECO:0000256" key="2">
    <source>
        <dbReference type="ARBA" id="ARBA00022741"/>
    </source>
</evidence>
<evidence type="ECO:0000256" key="4">
    <source>
        <dbReference type="ARBA" id="ARBA00023016"/>
    </source>
</evidence>
<evidence type="ECO:0000313" key="8">
    <source>
        <dbReference type="EMBL" id="MBP2180145.1"/>
    </source>
</evidence>
<accession>A0ABS4PL73</accession>
<protein>
    <submittedName>
        <fullName evidence="8">Actin-like ATPase involved in cell morphogenesis</fullName>
    </submittedName>
</protein>
<evidence type="ECO:0000256" key="7">
    <source>
        <dbReference type="SAM" id="Phobius"/>
    </source>
</evidence>
<keyword evidence="4" id="KW-0346">Stress response</keyword>
<dbReference type="PANTHER" id="PTHR42749:SF1">
    <property type="entry name" value="CELL SHAPE-DETERMINING PROTEIN MREB"/>
    <property type="match status" value="1"/>
</dbReference>
<feature type="region of interest" description="Disordered" evidence="6">
    <location>
        <begin position="392"/>
        <end position="411"/>
    </location>
</feature>
<dbReference type="Proteomes" id="UP000741013">
    <property type="component" value="Unassembled WGS sequence"/>
</dbReference>
<dbReference type="PANTHER" id="PTHR42749">
    <property type="entry name" value="CELL SHAPE-DETERMINING PROTEIN MREB"/>
    <property type="match status" value="1"/>
</dbReference>
<dbReference type="Gene3D" id="3.30.420.40">
    <property type="match status" value="2"/>
</dbReference>
<dbReference type="Gene3D" id="3.90.640.10">
    <property type="entry name" value="Actin, Chain A, domain 4"/>
    <property type="match status" value="1"/>
</dbReference>
<evidence type="ECO:0000256" key="1">
    <source>
        <dbReference type="ARBA" id="ARBA00007381"/>
    </source>
</evidence>
<proteinExistence type="inferred from homology"/>
<organism evidence="8 9">
    <name type="scientific">Amycolatopsis magusensis</name>
    <dbReference type="NCBI Taxonomy" id="882444"/>
    <lineage>
        <taxon>Bacteria</taxon>
        <taxon>Bacillati</taxon>
        <taxon>Actinomycetota</taxon>
        <taxon>Actinomycetes</taxon>
        <taxon>Pseudonocardiales</taxon>
        <taxon>Pseudonocardiaceae</taxon>
        <taxon>Amycolatopsis</taxon>
    </lineage>
</organism>
<comment type="similarity">
    <text evidence="1">Belongs to the heat shock protein 70 family.</text>
</comment>
<dbReference type="EMBL" id="JAGGMS010000001">
    <property type="protein sequence ID" value="MBP2180145.1"/>
    <property type="molecule type" value="Genomic_DNA"/>
</dbReference>
<sequence>MRELAVDFGTSNTVAALRTQGGPARLLLFDGWPVLPSAVLRGRDGTLVVGQEALRGARLDPARFEPHPKERIDDGEVLLGDAAVPVVSLIAAVLRRVAAEAPAPDRVVLTHPADWYSSRRAVLLEAAREAGWHGDVQLVAEPVAAATQAADVPPGQALAVFDMGGGTTDVAVLRRTGTGWDVLAEAGLPDFGGRDLDHLLLEHLGAELNRPNDAAGRRAARALAEDVRAGKEALSQYTQTDIPLPHPLPDAHLTRQELETLVEPALRRAVELLAKTVGTTPITAVYLVGGATRMPLVARLISQRIGLLPTIVDSPETSVALGALGPAPVIPQWTPIVPPPPSLPRSTPMPVPPPEPKQSTAAVVTAVGLVVLALGAVTVAALLRPDTVGTATPIASTPVSVPSSAPPEPAPAAFREDEQLIAFAGPAAAKADDCVNALGTNSQGDMYQARNHVRCRFEVDGVAYFANYLSSDDAQTCRQLNQEFVDLPDTRWLSEEPWTGGELTGKSHDIEAPSGNTVLWYADTNSLCAFFGAGTDHNPSMADVHQAWKTVVGA</sequence>
<evidence type="ECO:0000256" key="5">
    <source>
        <dbReference type="ARBA" id="ARBA00023186"/>
    </source>
</evidence>
<keyword evidence="7" id="KW-1133">Transmembrane helix</keyword>
<evidence type="ECO:0000256" key="3">
    <source>
        <dbReference type="ARBA" id="ARBA00022840"/>
    </source>
</evidence>
<dbReference type="SUPFAM" id="SSF53067">
    <property type="entry name" value="Actin-like ATPase domain"/>
    <property type="match status" value="2"/>
</dbReference>
<name>A0ABS4PL73_9PSEU</name>
<keyword evidence="2" id="KW-0547">Nucleotide-binding</keyword>
<feature type="transmembrane region" description="Helical" evidence="7">
    <location>
        <begin position="361"/>
        <end position="383"/>
    </location>
</feature>
<dbReference type="Pfam" id="PF00012">
    <property type="entry name" value="HSP70"/>
    <property type="match status" value="1"/>
</dbReference>
<comment type="caution">
    <text evidence="8">The sequence shown here is derived from an EMBL/GenBank/DDBJ whole genome shotgun (WGS) entry which is preliminary data.</text>
</comment>
<keyword evidence="7" id="KW-0812">Transmembrane</keyword>
<keyword evidence="5" id="KW-0143">Chaperone</keyword>
<dbReference type="InterPro" id="IPR043129">
    <property type="entry name" value="ATPase_NBD"/>
</dbReference>
<keyword evidence="3" id="KW-0067">ATP-binding</keyword>
<evidence type="ECO:0000256" key="6">
    <source>
        <dbReference type="SAM" id="MobiDB-lite"/>
    </source>
</evidence>
<reference evidence="8 9" key="1">
    <citation type="submission" date="2021-03" db="EMBL/GenBank/DDBJ databases">
        <title>Sequencing the genomes of 1000 actinobacteria strains.</title>
        <authorList>
            <person name="Klenk H.-P."/>
        </authorList>
    </citation>
    <scope>NUCLEOTIDE SEQUENCE [LARGE SCALE GENOMIC DNA]</scope>
    <source>
        <strain evidence="8 9">DSM 45510</strain>
    </source>
</reference>
<keyword evidence="7" id="KW-0472">Membrane</keyword>
<dbReference type="InterPro" id="IPR013126">
    <property type="entry name" value="Hsp_70_fam"/>
</dbReference>
<keyword evidence="9" id="KW-1185">Reference proteome</keyword>
<dbReference type="InterPro" id="IPR018181">
    <property type="entry name" value="Heat_shock_70_CS"/>
</dbReference>
<evidence type="ECO:0000313" key="9">
    <source>
        <dbReference type="Proteomes" id="UP000741013"/>
    </source>
</evidence>
<feature type="compositionally biased region" description="Low complexity" evidence="6">
    <location>
        <begin position="392"/>
        <end position="403"/>
    </location>
</feature>
<gene>
    <name evidence="8" type="ORF">JOM49_001671</name>
</gene>